<evidence type="ECO:0000259" key="1">
    <source>
        <dbReference type="Pfam" id="PF05713"/>
    </source>
</evidence>
<proteinExistence type="predicted"/>
<dbReference type="Pfam" id="PF05713">
    <property type="entry name" value="MobC"/>
    <property type="match status" value="1"/>
</dbReference>
<dbReference type="KEGG" id="bapi:BBC0122_018440"/>
<gene>
    <name evidence="2" type="ORF">BBC0122_018440</name>
</gene>
<dbReference type="InterPro" id="IPR008687">
    <property type="entry name" value="MobC"/>
</dbReference>
<organism evidence="2 3">
    <name type="scientific">Bartonella choladocola</name>
    <dbReference type="NCBI Taxonomy" id="2750995"/>
    <lineage>
        <taxon>Bacteria</taxon>
        <taxon>Pseudomonadati</taxon>
        <taxon>Pseudomonadota</taxon>
        <taxon>Alphaproteobacteria</taxon>
        <taxon>Hyphomicrobiales</taxon>
        <taxon>Bartonellaceae</taxon>
        <taxon>Bartonella</taxon>
    </lineage>
</organism>
<dbReference type="Proteomes" id="UP000189632">
    <property type="component" value="Chromosome"/>
</dbReference>
<dbReference type="EMBL" id="CP015625">
    <property type="protein sequence ID" value="AQT47941.1"/>
    <property type="molecule type" value="Genomic_DNA"/>
</dbReference>
<evidence type="ECO:0000313" key="2">
    <source>
        <dbReference type="EMBL" id="AQT47941.1"/>
    </source>
</evidence>
<reference evidence="2 3" key="1">
    <citation type="submission" date="2016-11" db="EMBL/GenBank/DDBJ databases">
        <title>Comparative genomics of Bartonella apis.</title>
        <authorList>
            <person name="Engel P."/>
        </authorList>
    </citation>
    <scope>NUCLEOTIDE SEQUENCE [LARGE SCALE GENOMIC DNA]</scope>
    <source>
        <strain evidence="2 3">BBC0122</strain>
    </source>
</reference>
<dbReference type="RefSeq" id="WP_077993353.1">
    <property type="nucleotide sequence ID" value="NZ_CAXUOT020000003.1"/>
</dbReference>
<accession>A0A1U9MJW2</accession>
<dbReference type="OrthoDB" id="7376495at2"/>
<protein>
    <submittedName>
        <fullName evidence="2">Mobilization protein (MobC)</fullName>
    </submittedName>
</protein>
<feature type="domain" description="Bacterial mobilisation" evidence="1">
    <location>
        <begin position="63"/>
        <end position="92"/>
    </location>
</feature>
<keyword evidence="3" id="KW-1185">Reference proteome</keyword>
<evidence type="ECO:0000313" key="3">
    <source>
        <dbReference type="Proteomes" id="UP000189632"/>
    </source>
</evidence>
<sequence>MASPKDASVYFRLSKIEKETLQNLAISYNCDVSQIIRSLIMTTAGEGPLVDPHISEAINTLCFQLRAIGNNINQLTRAVNTGTLIESGDLTELLDNLYATTNALADIYAEMIISAKKRLKGRLDNG</sequence>
<dbReference type="AlphaFoldDB" id="A0A1U9MJW2"/>
<name>A0A1U9MJW2_9HYPH</name>